<dbReference type="InterPro" id="IPR001128">
    <property type="entry name" value="Cyt_P450"/>
</dbReference>
<dbReference type="GO" id="GO:0004497">
    <property type="term" value="F:monooxygenase activity"/>
    <property type="evidence" value="ECO:0007669"/>
    <property type="project" value="InterPro"/>
</dbReference>
<dbReference type="Gene3D" id="1.10.630.10">
    <property type="entry name" value="Cytochrome P450"/>
    <property type="match status" value="1"/>
</dbReference>
<dbReference type="Proteomes" id="UP000292082">
    <property type="component" value="Unassembled WGS sequence"/>
</dbReference>
<evidence type="ECO:0000313" key="2">
    <source>
        <dbReference type="Proteomes" id="UP000292082"/>
    </source>
</evidence>
<organism evidence="1 2">
    <name type="scientific">Dichomitus squalens</name>
    <dbReference type="NCBI Taxonomy" id="114155"/>
    <lineage>
        <taxon>Eukaryota</taxon>
        <taxon>Fungi</taxon>
        <taxon>Dikarya</taxon>
        <taxon>Basidiomycota</taxon>
        <taxon>Agaricomycotina</taxon>
        <taxon>Agaricomycetes</taxon>
        <taxon>Polyporales</taxon>
        <taxon>Polyporaceae</taxon>
        <taxon>Dichomitus</taxon>
    </lineage>
</organism>
<name>A0A4Q9Q4I9_9APHY</name>
<dbReference type="EMBL" id="ML145096">
    <property type="protein sequence ID" value="TBU61961.1"/>
    <property type="molecule type" value="Genomic_DNA"/>
</dbReference>
<proteinExistence type="predicted"/>
<dbReference type="SUPFAM" id="SSF48264">
    <property type="entry name" value="Cytochrome P450"/>
    <property type="match status" value="1"/>
</dbReference>
<dbReference type="PRINTS" id="PR00463">
    <property type="entry name" value="EP450I"/>
</dbReference>
<dbReference type="Pfam" id="PF00067">
    <property type="entry name" value="p450"/>
    <property type="match status" value="1"/>
</dbReference>
<dbReference type="GO" id="GO:0020037">
    <property type="term" value="F:heme binding"/>
    <property type="evidence" value="ECO:0007669"/>
    <property type="project" value="InterPro"/>
</dbReference>
<dbReference type="InterPro" id="IPR036396">
    <property type="entry name" value="Cyt_P450_sf"/>
</dbReference>
<reference evidence="1 2" key="1">
    <citation type="submission" date="2019-01" db="EMBL/GenBank/DDBJ databases">
        <title>Draft genome sequences of three monokaryotic isolates of the white-rot basidiomycete fungus Dichomitus squalens.</title>
        <authorList>
            <consortium name="DOE Joint Genome Institute"/>
            <person name="Lopez S.C."/>
            <person name="Andreopoulos B."/>
            <person name="Pangilinan J."/>
            <person name="Lipzen A."/>
            <person name="Riley R."/>
            <person name="Ahrendt S."/>
            <person name="Ng V."/>
            <person name="Barry K."/>
            <person name="Daum C."/>
            <person name="Grigoriev I.V."/>
            <person name="Hilden K.S."/>
            <person name="Makela M.R."/>
            <person name="de Vries R.P."/>
        </authorList>
    </citation>
    <scope>NUCLEOTIDE SEQUENCE [LARGE SCALE GENOMIC DNA]</scope>
    <source>
        <strain evidence="1 2">CBS 464.89</strain>
    </source>
</reference>
<gene>
    <name evidence="1" type="ORF">BD310DRAFT_812362</name>
</gene>
<evidence type="ECO:0000313" key="1">
    <source>
        <dbReference type="EMBL" id="TBU61961.1"/>
    </source>
</evidence>
<accession>A0A4Q9Q4I9</accession>
<keyword evidence="2" id="KW-1185">Reference proteome</keyword>
<dbReference type="InterPro" id="IPR002401">
    <property type="entry name" value="Cyt_P450_E_grp-I"/>
</dbReference>
<dbReference type="GO" id="GO:0005506">
    <property type="term" value="F:iron ion binding"/>
    <property type="evidence" value="ECO:0007669"/>
    <property type="project" value="InterPro"/>
</dbReference>
<sequence>MPFIRRGPAVLQFIYRRSMLHDPAEYPEPETFRPERFLNADGSLNSDVRDPATLAFGFGRRYAHANVADL</sequence>
<protein>
    <submittedName>
        <fullName evidence="1">Uncharacterized protein</fullName>
    </submittedName>
</protein>
<dbReference type="AlphaFoldDB" id="A0A4Q9Q4I9"/>
<dbReference type="GO" id="GO:0016705">
    <property type="term" value="F:oxidoreductase activity, acting on paired donors, with incorporation or reduction of molecular oxygen"/>
    <property type="evidence" value="ECO:0007669"/>
    <property type="project" value="InterPro"/>
</dbReference>